<keyword evidence="1" id="KW-0732">Signal</keyword>
<accession>A0AAF0QLW0</accession>
<keyword evidence="3" id="KW-1185">Reference proteome</keyword>
<dbReference type="EMBL" id="CP133615">
    <property type="protein sequence ID" value="WMV24785.1"/>
    <property type="molecule type" value="Genomic_DNA"/>
</dbReference>
<proteinExistence type="predicted"/>
<evidence type="ECO:0000256" key="1">
    <source>
        <dbReference type="SAM" id="SignalP"/>
    </source>
</evidence>
<reference evidence="2" key="1">
    <citation type="submission" date="2023-08" db="EMBL/GenBank/DDBJ databases">
        <title>A de novo genome assembly of Solanum verrucosum Schlechtendal, a Mexican diploid species geographically isolated from the other diploid A-genome species in potato relatives.</title>
        <authorList>
            <person name="Hosaka K."/>
        </authorList>
    </citation>
    <scope>NUCLEOTIDE SEQUENCE</scope>
    <source>
        <tissue evidence="2">Young leaves</tissue>
    </source>
</reference>
<evidence type="ECO:0000313" key="2">
    <source>
        <dbReference type="EMBL" id="WMV24785.1"/>
    </source>
</evidence>
<organism evidence="2 3">
    <name type="scientific">Solanum verrucosum</name>
    <dbReference type="NCBI Taxonomy" id="315347"/>
    <lineage>
        <taxon>Eukaryota</taxon>
        <taxon>Viridiplantae</taxon>
        <taxon>Streptophyta</taxon>
        <taxon>Embryophyta</taxon>
        <taxon>Tracheophyta</taxon>
        <taxon>Spermatophyta</taxon>
        <taxon>Magnoliopsida</taxon>
        <taxon>eudicotyledons</taxon>
        <taxon>Gunneridae</taxon>
        <taxon>Pentapetalae</taxon>
        <taxon>asterids</taxon>
        <taxon>lamiids</taxon>
        <taxon>Solanales</taxon>
        <taxon>Solanaceae</taxon>
        <taxon>Solanoideae</taxon>
        <taxon>Solaneae</taxon>
        <taxon>Solanum</taxon>
    </lineage>
</organism>
<gene>
    <name evidence="2" type="ORF">MTR67_018170</name>
</gene>
<feature type="signal peptide" evidence="1">
    <location>
        <begin position="1"/>
        <end position="22"/>
    </location>
</feature>
<dbReference type="Proteomes" id="UP001234989">
    <property type="component" value="Chromosome 4"/>
</dbReference>
<evidence type="ECO:0000313" key="3">
    <source>
        <dbReference type="Proteomes" id="UP001234989"/>
    </source>
</evidence>
<sequence>MMLMTKSIWMVLVPYVYPLIEGNVVFHVTSTMVQLLQMKGLYEGIAHEDPREYIRNLIDACGPFSFKNNLEESGLKRLEGEPNQETWPRFQKLVVQCPTHEFPNNVIFQYFYKSLDSVNKGVADQLVSGGIIQQPYKDGKRVDREGSRERPKYVQNDDLVGYLVKNMIGSGLKSVNVVGIGGANPDEAQFEGISLNRHRPCELTMEYGVCPTPKRGCSTCLSKRDSQNDSLASISKSEDDQLLQARRVELRSKYLHYTTRIPKPTPYPSALSPPPAHTVVQAPPVQGPPPRSLNQLKAEGLRTILEIKIVYQRCGRQASRVVEHYQVPQF</sequence>
<protein>
    <submittedName>
        <fullName evidence="2">Uncharacterized protein</fullName>
    </submittedName>
</protein>
<name>A0AAF0QLW0_SOLVR</name>
<dbReference type="AlphaFoldDB" id="A0AAF0QLW0"/>
<feature type="chain" id="PRO_5042268801" evidence="1">
    <location>
        <begin position="23"/>
        <end position="330"/>
    </location>
</feature>